<name>A0A8J6CV17_9ROSI</name>
<sequence length="582" mass="64294">MAEPEYIVESECETTEEEKSSSASSEVVIGIDIGTSQCSVAVWNGSEVELLKNTRNQPLIRFDVLVDNDIPLGEVNYHLSPYDVFSLGEVNYHLSHKHERLSGASILNMKRLIGRVDTDRVVHASKNFPFLVQTLDMGVRPFIAALVNNVWKSTTPEEVLALYLAELRIMAESKLKRPIKDVVLCIPVSFSRFQLTQIERACTIAGLHVLRLMPEPVAVALLYAQQQQHMLRDNTGRVSKRIALVFNMGAGYCDVAVADIDGGVTEIKALSGSEIGGEDFLQNMMRHLLPSFDKLDIKSMGLLRVAIQEAIHELSFQESVQIDVDLGNGSRLCKEVKREEFEEVNKYIFCESEILTVQCMHDADVDVEDLTDVIVVGGCSCIPKIRNFVENLCEREIYKGMNPLTAAVYGTALEGALTSGIDDPLGDVDLLTSQVTTLGIGIRANRSEFVPVIPRNTTMPVHKEMIFTTVKDNQTEALIVVYEGEPEMEDENHLLGYFKITGIPPASKGVPEIIVGMDTNASNELSVSARVIIPGSRQPAVPVMELKMPTVDDGHSCCAEVLTRAYGPTLDSMIVRMKNHSI</sequence>
<dbReference type="Gene3D" id="3.30.420.40">
    <property type="match status" value="2"/>
</dbReference>
<dbReference type="PRINTS" id="PR00301">
    <property type="entry name" value="HEATSHOCK70"/>
</dbReference>
<evidence type="ECO:0000256" key="2">
    <source>
        <dbReference type="ARBA" id="ARBA00022840"/>
    </source>
</evidence>
<evidence type="ECO:0008006" key="7">
    <source>
        <dbReference type="Google" id="ProtNLM"/>
    </source>
</evidence>
<dbReference type="InterPro" id="IPR029047">
    <property type="entry name" value="HSP70_peptide-bd_sf"/>
</dbReference>
<dbReference type="AlphaFoldDB" id="A0A8J6CV17"/>
<dbReference type="InterPro" id="IPR043129">
    <property type="entry name" value="ATPase_NBD"/>
</dbReference>
<dbReference type="InterPro" id="IPR013126">
    <property type="entry name" value="Hsp_70_fam"/>
</dbReference>
<keyword evidence="2 3" id="KW-0067">ATP-binding</keyword>
<dbReference type="Gene3D" id="3.90.640.10">
    <property type="entry name" value="Actin, Chain A, domain 4"/>
    <property type="match status" value="1"/>
</dbReference>
<keyword evidence="1 3" id="KW-0547">Nucleotide-binding</keyword>
<dbReference type="PANTHER" id="PTHR19375">
    <property type="entry name" value="HEAT SHOCK PROTEIN 70KDA"/>
    <property type="match status" value="1"/>
</dbReference>
<comment type="similarity">
    <text evidence="3">Belongs to the heat shock protein 70 family.</text>
</comment>
<feature type="region of interest" description="Disordered" evidence="4">
    <location>
        <begin position="1"/>
        <end position="23"/>
    </location>
</feature>
<evidence type="ECO:0000313" key="6">
    <source>
        <dbReference type="Proteomes" id="UP000701853"/>
    </source>
</evidence>
<comment type="caution">
    <text evidence="5">The sequence shown here is derived from an EMBL/GenBank/DDBJ whole genome shotgun (WGS) entry which is preliminary data.</text>
</comment>
<proteinExistence type="inferred from homology"/>
<evidence type="ECO:0000256" key="4">
    <source>
        <dbReference type="SAM" id="MobiDB-lite"/>
    </source>
</evidence>
<dbReference type="GO" id="GO:0140662">
    <property type="term" value="F:ATP-dependent protein folding chaperone"/>
    <property type="evidence" value="ECO:0007669"/>
    <property type="project" value="InterPro"/>
</dbReference>
<dbReference type="Gene3D" id="3.30.30.30">
    <property type="match status" value="1"/>
</dbReference>
<evidence type="ECO:0000313" key="5">
    <source>
        <dbReference type="EMBL" id="KAG8484491.1"/>
    </source>
</evidence>
<reference evidence="5 6" key="1">
    <citation type="journal article" date="2021" name="bioRxiv">
        <title>The Gossypium anomalum genome as a resource for cotton improvement and evolutionary analysis of hybrid incompatibility.</title>
        <authorList>
            <person name="Grover C.E."/>
            <person name="Yuan D."/>
            <person name="Arick M.A."/>
            <person name="Miller E.R."/>
            <person name="Hu G."/>
            <person name="Peterson D.G."/>
            <person name="Wendel J.F."/>
            <person name="Udall J.A."/>
        </authorList>
    </citation>
    <scope>NUCLEOTIDE SEQUENCE [LARGE SCALE GENOMIC DNA]</scope>
    <source>
        <strain evidence="5">JFW-Udall</strain>
        <tissue evidence="5">Leaf</tissue>
    </source>
</reference>
<organism evidence="5 6">
    <name type="scientific">Gossypium anomalum</name>
    <dbReference type="NCBI Taxonomy" id="47600"/>
    <lineage>
        <taxon>Eukaryota</taxon>
        <taxon>Viridiplantae</taxon>
        <taxon>Streptophyta</taxon>
        <taxon>Embryophyta</taxon>
        <taxon>Tracheophyta</taxon>
        <taxon>Spermatophyta</taxon>
        <taxon>Magnoliopsida</taxon>
        <taxon>eudicotyledons</taxon>
        <taxon>Gunneridae</taxon>
        <taxon>Pentapetalae</taxon>
        <taxon>rosids</taxon>
        <taxon>malvids</taxon>
        <taxon>Malvales</taxon>
        <taxon>Malvaceae</taxon>
        <taxon>Malvoideae</taxon>
        <taxon>Gossypium</taxon>
    </lineage>
</organism>
<dbReference type="SUPFAM" id="SSF53067">
    <property type="entry name" value="Actin-like ATPase domain"/>
    <property type="match status" value="2"/>
</dbReference>
<dbReference type="Gene3D" id="2.60.34.10">
    <property type="entry name" value="Substrate Binding Domain Of DNAk, Chain A, domain 1"/>
    <property type="match status" value="1"/>
</dbReference>
<feature type="compositionally biased region" description="Acidic residues" evidence="4">
    <location>
        <begin position="1"/>
        <end position="16"/>
    </location>
</feature>
<dbReference type="Proteomes" id="UP000701853">
    <property type="component" value="Chromosome 9"/>
</dbReference>
<dbReference type="Pfam" id="PF00012">
    <property type="entry name" value="HSP70"/>
    <property type="match status" value="1"/>
</dbReference>
<dbReference type="FunFam" id="2.60.34.10:FF:000019">
    <property type="entry name" value="Heat shock 70 kDa protein 8"/>
    <property type="match status" value="1"/>
</dbReference>
<evidence type="ECO:0000256" key="1">
    <source>
        <dbReference type="ARBA" id="ARBA00022741"/>
    </source>
</evidence>
<protein>
    <recommendedName>
        <fullName evidence="7">Heat shock protein 70</fullName>
    </recommendedName>
</protein>
<accession>A0A8J6CV17</accession>
<gene>
    <name evidence="5" type="ORF">CXB51_022885</name>
</gene>
<dbReference type="OrthoDB" id="2401965at2759"/>
<keyword evidence="6" id="KW-1185">Reference proteome</keyword>
<dbReference type="GO" id="GO:0005524">
    <property type="term" value="F:ATP binding"/>
    <property type="evidence" value="ECO:0007669"/>
    <property type="project" value="UniProtKB-KW"/>
</dbReference>
<dbReference type="EMBL" id="JAHUZN010000009">
    <property type="protein sequence ID" value="KAG8484491.1"/>
    <property type="molecule type" value="Genomic_DNA"/>
</dbReference>
<evidence type="ECO:0000256" key="3">
    <source>
        <dbReference type="RuleBase" id="RU003322"/>
    </source>
</evidence>
<dbReference type="SUPFAM" id="SSF100920">
    <property type="entry name" value="Heat shock protein 70kD (HSP70), peptide-binding domain"/>
    <property type="match status" value="1"/>
</dbReference>